<dbReference type="Proteomes" id="UP000432209">
    <property type="component" value="Unassembled WGS sequence"/>
</dbReference>
<proteinExistence type="predicted"/>
<dbReference type="EMBL" id="WIPH01000017">
    <property type="protein sequence ID" value="MQR99303.1"/>
    <property type="molecule type" value="Genomic_DNA"/>
</dbReference>
<name>A0A7X1SQG0_9PROT</name>
<dbReference type="InterPro" id="IPR026988">
    <property type="entry name" value="YaaC-like"/>
</dbReference>
<protein>
    <submittedName>
        <fullName evidence="1">Uncharacterized protein</fullName>
    </submittedName>
</protein>
<accession>A0A7X1SQG0</accession>
<organism evidence="1 2">
    <name type="scientific">Gluconobacter aidae</name>
    <dbReference type="NCBI Taxonomy" id="2662454"/>
    <lineage>
        <taxon>Bacteria</taxon>
        <taxon>Pseudomonadati</taxon>
        <taxon>Pseudomonadota</taxon>
        <taxon>Alphaproteobacteria</taxon>
        <taxon>Acetobacterales</taxon>
        <taxon>Acetobacteraceae</taxon>
        <taxon>Gluconobacter</taxon>
    </lineage>
</organism>
<evidence type="ECO:0000313" key="2">
    <source>
        <dbReference type="Proteomes" id="UP000432209"/>
    </source>
</evidence>
<keyword evidence="2" id="KW-1185">Reference proteome</keyword>
<evidence type="ECO:0000313" key="1">
    <source>
        <dbReference type="EMBL" id="MQR99303.1"/>
    </source>
</evidence>
<sequence>MLEEIAQDNLAHITASNQAMFSMDPDYNALLQKKESILGEWKALDKDKQKEYGGLHKFEVVNALPDLKDPALLPSKNTYLLHNEIKKRLSREDPLSLLPIEPLDFDDATLELAESLENIAEIRELYRIRKASVGSSSNAGISAEEAGKIKNCFNQGRELFLSGRSGSLMVKPLNFFYSLTAYTYGVIILNSPFRYRKDMLPGSHGMSYLPATIQAQFGGDSARGTFSDLVSSFPTHLVKTPGISFNIDCSNSLMSFYENRFNVSLGTLLSMIPEMSEYYQLTTGNPSRCFPLEISSTNNIRSVTWEFQIGNGETRPSSASIEQSFKGFQVTERFGKTIVTVPAASSSKLNAIIYTDLRGKLWFVENPFFPIILPEISVHFLITSIFSNIMRYRPDEWGSVLLNEVSSNISLLTRHYFSSFQRKFMLLVLRSSSRFIPYTT</sequence>
<comment type="caution">
    <text evidence="1">The sequence shown here is derived from an EMBL/GenBank/DDBJ whole genome shotgun (WGS) entry which is preliminary data.</text>
</comment>
<dbReference type="RefSeq" id="WP_153430980.1">
    <property type="nucleotide sequence ID" value="NZ_WIPH01000017.1"/>
</dbReference>
<reference evidence="1 2" key="1">
    <citation type="submission" date="2019-10" db="EMBL/GenBank/DDBJ databases">
        <title>Gluconobacter aidae sp. nov., a novel species of acetic acid bacteria isolated in Thailand.</title>
        <authorList>
            <person name="Yukphan P."/>
            <person name="Charoenyingcharoen P."/>
            <person name="Malimas S."/>
            <person name="Muramatsu Y."/>
            <person name="Nakagawa Y."/>
            <person name="Tanasupawat S."/>
            <person name="Yamada Y."/>
        </authorList>
    </citation>
    <scope>NUCLEOTIDE SEQUENCE [LARGE SCALE GENOMIC DNA]</scope>
    <source>
        <strain evidence="1 2">AC10</strain>
    </source>
</reference>
<dbReference type="AlphaFoldDB" id="A0A7X1SQG0"/>
<dbReference type="Pfam" id="PF14175">
    <property type="entry name" value="YaaC"/>
    <property type="match status" value="1"/>
</dbReference>
<gene>
    <name evidence="1" type="ORF">GFJ39_08825</name>
</gene>